<name>A0AAD4NKC4_9BILA</name>
<comment type="caution">
    <text evidence="1">The sequence shown here is derived from an EMBL/GenBank/DDBJ whole genome shotgun (WGS) entry which is preliminary data.</text>
</comment>
<dbReference type="Proteomes" id="UP001201812">
    <property type="component" value="Unassembled WGS sequence"/>
</dbReference>
<dbReference type="GO" id="GO:0005739">
    <property type="term" value="C:mitochondrion"/>
    <property type="evidence" value="ECO:0007669"/>
    <property type="project" value="TreeGrafter"/>
</dbReference>
<protein>
    <submittedName>
        <fullName evidence="1">Immunogenic protein NIP-2</fullName>
    </submittedName>
</protein>
<proteinExistence type="predicted"/>
<dbReference type="PANTHER" id="PTHR15889">
    <property type="entry name" value="MITOCHONDRIAL RIBOSOMAL PROTEIN L37"/>
    <property type="match status" value="1"/>
</dbReference>
<evidence type="ECO:0000313" key="1">
    <source>
        <dbReference type="EMBL" id="KAI1728503.1"/>
    </source>
</evidence>
<dbReference type="AlphaFoldDB" id="A0AAD4NKC4"/>
<dbReference type="InterPro" id="IPR052482">
    <property type="entry name" value="mtLSU_mL37"/>
</dbReference>
<dbReference type="EMBL" id="JAKKPZ010000001">
    <property type="protein sequence ID" value="KAI1728503.1"/>
    <property type="molecule type" value="Genomic_DNA"/>
</dbReference>
<keyword evidence="2" id="KW-1185">Reference proteome</keyword>
<sequence length="420" mass="48003">MPWSKFRPLRQFGKHNVRIFKEMLKARNKRNLDFARFHPDVMASIKQQGIQIQDSRDPNFFEQFEDKILQEPLLDKAAHPLKKTSDHPLNKKEKCLLFDGTVPMTDGVDQACVLIKATKAQPFPPNFFDTIPDDFLPDNFEAQVVDSIMHGERYDATLEKLPKRFDPIIFWVPHPAFYGTPVTKRCNIIISDLWRKIAMLSMKRDKSTCSDLRFDCNAPISGFLPESNSGLGHSFVLRQQPYLTIQGSKPLTPFADVKSVEATKEMDVPDIYPISAVIDLEPENIYNDTSLVPRQFVTSLNIHTICTSRMQDQKYPLTTEQNAANCILNGFGAALAQISRNGFEDFLTSEMLSQPLLLKSMQIVNGKIDFAMVQINNFSDDINILAAPLYTPKPFYENMNEVTDLNMDTVKKFVAFMLYR</sequence>
<organism evidence="1 2">
    <name type="scientific">Ditylenchus destructor</name>
    <dbReference type="NCBI Taxonomy" id="166010"/>
    <lineage>
        <taxon>Eukaryota</taxon>
        <taxon>Metazoa</taxon>
        <taxon>Ecdysozoa</taxon>
        <taxon>Nematoda</taxon>
        <taxon>Chromadorea</taxon>
        <taxon>Rhabditida</taxon>
        <taxon>Tylenchina</taxon>
        <taxon>Tylenchomorpha</taxon>
        <taxon>Sphaerularioidea</taxon>
        <taxon>Anguinidae</taxon>
        <taxon>Anguininae</taxon>
        <taxon>Ditylenchus</taxon>
    </lineage>
</organism>
<evidence type="ECO:0000313" key="2">
    <source>
        <dbReference type="Proteomes" id="UP001201812"/>
    </source>
</evidence>
<reference evidence="1" key="1">
    <citation type="submission" date="2022-01" db="EMBL/GenBank/DDBJ databases">
        <title>Genome Sequence Resource for Two Populations of Ditylenchus destructor, the Migratory Endoparasitic Phytonematode.</title>
        <authorList>
            <person name="Zhang H."/>
            <person name="Lin R."/>
            <person name="Xie B."/>
        </authorList>
    </citation>
    <scope>NUCLEOTIDE SEQUENCE</scope>
    <source>
        <strain evidence="1">BazhouSP</strain>
    </source>
</reference>
<accession>A0AAD4NKC4</accession>
<dbReference type="PANTHER" id="PTHR15889:SF2">
    <property type="entry name" value="LARGE RIBOSOMAL SUBUNIT PROTEIN ML37"/>
    <property type="match status" value="1"/>
</dbReference>
<gene>
    <name evidence="1" type="ORF">DdX_00692</name>
</gene>